<dbReference type="InterPro" id="IPR027370">
    <property type="entry name" value="Znf-RING_euk"/>
</dbReference>
<protein>
    <recommendedName>
        <fullName evidence="2">RBR-type E3 ubiquitin transferase</fullName>
        <ecNumber evidence="2">2.3.2.31</ecNumber>
    </recommendedName>
</protein>
<name>A0A9P5YHL9_9AGAR</name>
<dbReference type="Gene3D" id="4.10.1000.10">
    <property type="entry name" value="Zinc finger, CCCH-type"/>
    <property type="match status" value="2"/>
</dbReference>
<feature type="compositionally biased region" description="Polar residues" evidence="11">
    <location>
        <begin position="8"/>
        <end position="49"/>
    </location>
</feature>
<keyword evidence="7" id="KW-0833">Ubl conjugation pathway</keyword>
<comment type="catalytic activity">
    <reaction evidence="1">
        <text>[E2 ubiquitin-conjugating enzyme]-S-ubiquitinyl-L-cysteine + [acceptor protein]-L-lysine = [E2 ubiquitin-conjugating enzyme]-L-cysteine + [acceptor protein]-N(6)-ubiquitinyl-L-lysine.</text>
        <dbReference type="EC" id="2.3.2.31"/>
    </reaction>
</comment>
<feature type="domain" description="RING-type" evidence="14">
    <location>
        <begin position="942"/>
        <end position="1153"/>
    </location>
</feature>
<evidence type="ECO:0000313" key="16">
    <source>
        <dbReference type="Proteomes" id="UP000807353"/>
    </source>
</evidence>
<feature type="region of interest" description="Disordered" evidence="11">
    <location>
        <begin position="1381"/>
        <end position="1453"/>
    </location>
</feature>
<feature type="region of interest" description="Disordered" evidence="11">
    <location>
        <begin position="104"/>
        <end position="124"/>
    </location>
</feature>
<feature type="domain" description="C3H1-type" evidence="13">
    <location>
        <begin position="1353"/>
        <end position="1380"/>
    </location>
</feature>
<feature type="compositionally biased region" description="Polar residues" evidence="11">
    <location>
        <begin position="1396"/>
        <end position="1406"/>
    </location>
</feature>
<dbReference type="GO" id="GO:0061630">
    <property type="term" value="F:ubiquitin protein ligase activity"/>
    <property type="evidence" value="ECO:0007669"/>
    <property type="project" value="UniProtKB-EC"/>
</dbReference>
<evidence type="ECO:0000256" key="5">
    <source>
        <dbReference type="ARBA" id="ARBA00022737"/>
    </source>
</evidence>
<keyword evidence="3" id="KW-0808">Transferase</keyword>
<keyword evidence="10" id="KW-0175">Coiled coil</keyword>
<evidence type="ECO:0000256" key="9">
    <source>
        <dbReference type="PROSITE-ProRule" id="PRU00723"/>
    </source>
</evidence>
<dbReference type="EMBL" id="MU150231">
    <property type="protein sequence ID" value="KAF9468794.1"/>
    <property type="molecule type" value="Genomic_DNA"/>
</dbReference>
<gene>
    <name evidence="15" type="ORF">BDZ94DRAFT_1303961</name>
</gene>
<evidence type="ECO:0000256" key="2">
    <source>
        <dbReference type="ARBA" id="ARBA00012251"/>
    </source>
</evidence>
<evidence type="ECO:0000256" key="10">
    <source>
        <dbReference type="SAM" id="Coils"/>
    </source>
</evidence>
<feature type="coiled-coil region" evidence="10">
    <location>
        <begin position="134"/>
        <end position="186"/>
    </location>
</feature>
<feature type="zinc finger region" description="C3H1-type" evidence="9">
    <location>
        <begin position="75"/>
        <end position="103"/>
    </location>
</feature>
<evidence type="ECO:0000256" key="3">
    <source>
        <dbReference type="ARBA" id="ARBA00022679"/>
    </source>
</evidence>
<feature type="compositionally biased region" description="Polar residues" evidence="11">
    <location>
        <begin position="1293"/>
        <end position="1302"/>
    </location>
</feature>
<dbReference type="PANTHER" id="PTHR11685">
    <property type="entry name" value="RBR FAMILY RING FINGER AND IBR DOMAIN-CONTAINING"/>
    <property type="match status" value="1"/>
</dbReference>
<evidence type="ECO:0000259" key="12">
    <source>
        <dbReference type="PROSITE" id="PS50089"/>
    </source>
</evidence>
<dbReference type="GO" id="GO:0008270">
    <property type="term" value="F:zinc ion binding"/>
    <property type="evidence" value="ECO:0007669"/>
    <property type="project" value="UniProtKB-KW"/>
</dbReference>
<evidence type="ECO:0000256" key="8">
    <source>
        <dbReference type="ARBA" id="ARBA00022833"/>
    </source>
</evidence>
<feature type="compositionally biased region" description="Basic and acidic residues" evidence="11">
    <location>
        <begin position="2381"/>
        <end position="2400"/>
    </location>
</feature>
<dbReference type="PROSITE" id="PS50089">
    <property type="entry name" value="ZF_RING_2"/>
    <property type="match status" value="2"/>
</dbReference>
<dbReference type="Pfam" id="PF13445">
    <property type="entry name" value="zf-RING_UBOX"/>
    <property type="match status" value="2"/>
</dbReference>
<feature type="domain" description="RING-type" evidence="12">
    <location>
        <begin position="946"/>
        <end position="985"/>
    </location>
</feature>
<feature type="region of interest" description="Disordered" evidence="11">
    <location>
        <begin position="2369"/>
        <end position="2411"/>
    </location>
</feature>
<feature type="domain" description="C3H1-type" evidence="13">
    <location>
        <begin position="200"/>
        <end position="227"/>
    </location>
</feature>
<dbReference type="Pfam" id="PF01485">
    <property type="entry name" value="IBR"/>
    <property type="match status" value="2"/>
</dbReference>
<keyword evidence="6 9" id="KW-0863">Zinc-finger</keyword>
<dbReference type="CDD" id="cd22585">
    <property type="entry name" value="Rcat_RBR_DEAH12-like"/>
    <property type="match status" value="1"/>
</dbReference>
<evidence type="ECO:0000313" key="15">
    <source>
        <dbReference type="EMBL" id="KAF9468794.1"/>
    </source>
</evidence>
<dbReference type="InterPro" id="IPR001841">
    <property type="entry name" value="Znf_RING"/>
</dbReference>
<evidence type="ECO:0000259" key="14">
    <source>
        <dbReference type="PROSITE" id="PS51873"/>
    </source>
</evidence>
<dbReference type="InterPro" id="IPR017907">
    <property type="entry name" value="Znf_RING_CS"/>
</dbReference>
<dbReference type="CDD" id="cd20335">
    <property type="entry name" value="BRcat_RBR"/>
    <property type="match status" value="2"/>
</dbReference>
<dbReference type="OrthoDB" id="1431934at2759"/>
<dbReference type="Pfam" id="PF26200">
    <property type="entry name" value="Rcat_RNF216"/>
    <property type="match status" value="1"/>
</dbReference>
<dbReference type="SMART" id="SM00647">
    <property type="entry name" value="IBR"/>
    <property type="match status" value="3"/>
</dbReference>
<dbReference type="Gene3D" id="3.30.40.10">
    <property type="entry name" value="Zinc/RING finger domain, C3HC4 (zinc finger)"/>
    <property type="match status" value="2"/>
</dbReference>
<feature type="zinc finger region" description="C3H1-type" evidence="9">
    <location>
        <begin position="1353"/>
        <end position="1380"/>
    </location>
</feature>
<organism evidence="15 16">
    <name type="scientific">Collybia nuda</name>
    <dbReference type="NCBI Taxonomy" id="64659"/>
    <lineage>
        <taxon>Eukaryota</taxon>
        <taxon>Fungi</taxon>
        <taxon>Dikarya</taxon>
        <taxon>Basidiomycota</taxon>
        <taxon>Agaricomycotina</taxon>
        <taxon>Agaricomycetes</taxon>
        <taxon>Agaricomycetidae</taxon>
        <taxon>Agaricales</taxon>
        <taxon>Tricholomatineae</taxon>
        <taxon>Clitocybaceae</taxon>
        <taxon>Collybia</taxon>
    </lineage>
</organism>
<feature type="region of interest" description="Disordered" evidence="11">
    <location>
        <begin position="236"/>
        <end position="263"/>
    </location>
</feature>
<feature type="domain" description="RING-type" evidence="12">
    <location>
        <begin position="2046"/>
        <end position="2094"/>
    </location>
</feature>
<comment type="caution">
    <text evidence="15">The sequence shown here is derived from an EMBL/GenBank/DDBJ whole genome shotgun (WGS) entry which is preliminary data.</text>
</comment>
<dbReference type="InterPro" id="IPR000571">
    <property type="entry name" value="Znf_CCCH"/>
</dbReference>
<feature type="region of interest" description="Disordered" evidence="11">
    <location>
        <begin position="1"/>
        <end position="64"/>
    </location>
</feature>
<evidence type="ECO:0000256" key="7">
    <source>
        <dbReference type="ARBA" id="ARBA00022786"/>
    </source>
</evidence>
<dbReference type="InterPro" id="IPR031127">
    <property type="entry name" value="E3_UB_ligase_RBR"/>
</dbReference>
<evidence type="ECO:0000256" key="1">
    <source>
        <dbReference type="ARBA" id="ARBA00001798"/>
    </source>
</evidence>
<dbReference type="PROSITE" id="PS50103">
    <property type="entry name" value="ZF_C3H1"/>
    <property type="match status" value="4"/>
</dbReference>
<dbReference type="InterPro" id="IPR044066">
    <property type="entry name" value="TRIAD_supradom"/>
</dbReference>
<feature type="compositionally biased region" description="Basic and acidic residues" evidence="11">
    <location>
        <begin position="252"/>
        <end position="263"/>
    </location>
</feature>
<feature type="compositionally biased region" description="Basic and acidic residues" evidence="11">
    <location>
        <begin position="1381"/>
        <end position="1392"/>
    </location>
</feature>
<reference evidence="15" key="1">
    <citation type="submission" date="2020-11" db="EMBL/GenBank/DDBJ databases">
        <authorList>
            <consortium name="DOE Joint Genome Institute"/>
            <person name="Ahrendt S."/>
            <person name="Riley R."/>
            <person name="Andreopoulos W."/>
            <person name="Labutti K."/>
            <person name="Pangilinan J."/>
            <person name="Ruiz-Duenas F.J."/>
            <person name="Barrasa J.M."/>
            <person name="Sanchez-Garcia M."/>
            <person name="Camarero S."/>
            <person name="Miyauchi S."/>
            <person name="Serrano A."/>
            <person name="Linde D."/>
            <person name="Babiker R."/>
            <person name="Drula E."/>
            <person name="Ayuso-Fernandez I."/>
            <person name="Pacheco R."/>
            <person name="Padilla G."/>
            <person name="Ferreira P."/>
            <person name="Barriuso J."/>
            <person name="Kellner H."/>
            <person name="Castanera R."/>
            <person name="Alfaro M."/>
            <person name="Ramirez L."/>
            <person name="Pisabarro A.G."/>
            <person name="Kuo A."/>
            <person name="Tritt A."/>
            <person name="Lipzen A."/>
            <person name="He G."/>
            <person name="Yan M."/>
            <person name="Ng V."/>
            <person name="Cullen D."/>
            <person name="Martin F."/>
            <person name="Rosso M.-N."/>
            <person name="Henrissat B."/>
            <person name="Hibbett D."/>
            <person name="Martinez A.T."/>
            <person name="Grigoriev I.V."/>
        </authorList>
    </citation>
    <scope>NUCLEOTIDE SEQUENCE</scope>
    <source>
        <strain evidence="15">CBS 247.69</strain>
    </source>
</reference>
<dbReference type="Proteomes" id="UP000807353">
    <property type="component" value="Unassembled WGS sequence"/>
</dbReference>
<evidence type="ECO:0000256" key="6">
    <source>
        <dbReference type="ARBA" id="ARBA00022771"/>
    </source>
</evidence>
<feature type="domain" description="C3H1-type" evidence="13">
    <location>
        <begin position="1452"/>
        <end position="1479"/>
    </location>
</feature>
<keyword evidence="4 9" id="KW-0479">Metal-binding</keyword>
<evidence type="ECO:0000256" key="4">
    <source>
        <dbReference type="ARBA" id="ARBA00022723"/>
    </source>
</evidence>
<dbReference type="SUPFAM" id="SSF57850">
    <property type="entry name" value="RING/U-box"/>
    <property type="match status" value="4"/>
</dbReference>
<dbReference type="SMART" id="SM00184">
    <property type="entry name" value="RING"/>
    <property type="match status" value="2"/>
</dbReference>
<feature type="compositionally biased region" description="Polar residues" evidence="11">
    <location>
        <begin position="1413"/>
        <end position="1443"/>
    </location>
</feature>
<dbReference type="SMART" id="SM00356">
    <property type="entry name" value="ZnF_C3H1"/>
    <property type="match status" value="4"/>
</dbReference>
<dbReference type="Pfam" id="PF22191">
    <property type="entry name" value="IBR_1"/>
    <property type="match status" value="1"/>
</dbReference>
<dbReference type="PROSITE" id="PS51873">
    <property type="entry name" value="TRIAD"/>
    <property type="match status" value="2"/>
</dbReference>
<keyword evidence="8 9" id="KW-0862">Zinc</keyword>
<evidence type="ECO:0000259" key="13">
    <source>
        <dbReference type="PROSITE" id="PS50103"/>
    </source>
</evidence>
<dbReference type="Gene3D" id="1.20.120.1750">
    <property type="match status" value="2"/>
</dbReference>
<dbReference type="EC" id="2.3.2.31" evidence="2"/>
<feature type="compositionally biased region" description="Polar residues" evidence="11">
    <location>
        <begin position="1332"/>
        <end position="1343"/>
    </location>
</feature>
<feature type="zinc finger region" description="C3H1-type" evidence="9">
    <location>
        <begin position="1452"/>
        <end position="1479"/>
    </location>
</feature>
<sequence length="2430" mass="273501">MKNRDFYISTTKRGPSQPVSKLLDTQSSNPAASLNGGQQREQEVATANHTNKKPVPIITSGPVQTNTSRRAAKRKNKAVTCHCSKAGEKCASGAKCAFSHDRSHVNPKGKATSVTIAPGPSAQSELAKRQAEDRRLIAQEAKAAQAQLKAQREQDDRQLQLLKLVAQAKERREKEEKEAAIRIEQEALTEGKERERNNNNQGKVVCHHFKAGICTQGAKCLFSHETIPINRKGKVNASTIVPDPPKVNQESEAARAQREQDERQEELLRRVEIARKQRDNEEKELAAQLREAALVEKEREREREAEAARIREEILTAERERQENERLAREVEAARVLQEFLAAERERVRLEAEAARVREELLAAERQRQENERLAREAEAARIRQEFLAAERLRLENERLAREAEREAARQARQAKKEAARKTREAELEARRVEIAKEEAAFTTKHIVLGSTLITCGAGIDIRHVVSGFESCRITVKNLPLNAKLTEIVDLFTQQGIDPDQFLILGTRVMDGGKYLEAKILANAEQGNAIAIGLDGINFRDETLSFEVTENVSADAMGESSARSPEILTVSWRAPSGSMIATYDNMDVARTKARTLDRTIWRGRRIRAEMNRPPTGPALRYYSPSSIKITGLHPDANTMNILDITGPSTIKTIKSCLYDLPEAYNVLERHIRAASNGVVSFEVKSQFNGGVDGNVTVQIRFGSWEQAKVARDSLDGIRLRPDYPLFRLSLPNPLQFVSTIPIQQYRAQRRQWDSLVNSNSNERCHLRVNIYENERVAIRVQGDDKKAVGSLKVRVETLVAGERLDVTHWHRSFCSPKGRQFLAKVSADIDVYLRSDWKINALKIYGDDEAKHEARQLVLAEVDRLSLLEWTVPLKRQSVGYFVRKGLAALQELLGEDSVSLDLTSAPGKITIKGGEEARHHLTVMLDQSLKDTITTSNPEDTANICPICYDTVSHPVQLGCGHKYCTACIRHYLTTASDSKAFPLACMGNEARCRVAIPIQLIQRFLPPQKFDQLVNVAFSTYIDLHPQDFRYCTTPDCVQIYRCNSGASQKCPSCFATVCSECHEEAHDGMTCAERALHKNPAEQERLNETWAAENGVKKCPSCKVWIEKTEGCNHMTCKCGAHICWKCMGIFGAGTIYDHLNEVHGGAFEHEAVDNGAFARQQVFEGYQHRQALREDADIHRIDEERRNRLLLQRQAAEAQARQLEDLRRAQLQQQQLRAERQRQAEIAAAAERRRIELHYQAIRAETERRRQAEAQREKDSSWVGVGIAKAASGHTKINHLLLWDTYSNAKGPTSSQPREITKNNDVETAKVDNATSQKSVEDTRKTTDSPSGGQLLSQRTVHKPKGKVEKIDRICNDWKAGKCTWGIRCKFNHFEKVPPGRADFRKAEGSNPEITSPVSGHQGSKKPNTRGASSNDLVEVSSPSRPKNQVPSHNGQVQHRPSRPDAPRTGDRICYAWRAGSCMRGNNCKFKHDIQAHTKENVLPKVPQNTAKEIKLMPEEIQTLAEQPVTDEAAHKLQADQDAARRAEQARTEALKAELIKKDAGFTTQHIVLGSTLITCGAGINIRHIISGFESCSLLVKGLPRNTQHTEVVKLFTEQGVDPENMFIEMRPVGIYLEARVLTDATHGRAMALDLDGSDFKGETMRVEVGEGTAADAMGQSSGRDCDLLTISWPPPSVSMIATYTTMAEAHKKVQALNGTMFQGRRIRAVLDRPPLAAGPVRRFHRPECVKISGLGPSTTIVDVAKLAGTEMVKPVQLWNYDLQEAFQTLKFYVEEERGSFEVVHDGSTDNNIVVQSRFASWDEAKQARDAIERDQPLRTGYPKFHITLPDPLKFVILIPRDQYTAQKRTWDALAERKNDKGCRLSIQAEGNRPVLIRLTGDDKKVVGALKVRIETLVAGEKLDATFWHRSFASRGRIGFFARVLSETGVYIRSDWKTHTLKVYGDKKDEARRMITDEIERLAQLEWSFVLERRMVGYFVRKGLAEFKEIIGNDSVTLDLSMRKLVVRGGEEARHTLDRLLNQAHEELLTGRNNLSESSDICPICYDEVTHPVQLGCGHIYCTACIRHYLVSAPDTKIFPLACMGNEAKCQVPIPIPIIQRFLTQEQFVQVVDVAFSIYLDQNSKEFKYCTTADCTQIYRCNTGSAQKCPSCFAEVCSSCHQESHEGMTCQERKEKKQADEQGFNEDWAASHGMKKCPSCQVWIEKNRGCNHMACKCGAHICWKCMKVCAPTGIYEHLRTEHGGIYDEVVDDRQVALELQRQLAAQDGNLGPAVANGRQVALNLQRQLAVQDGNLQNAVANDRQVALNLQREFIAQERDLQLRRERELRARIIVRNQPVPTNVNAVTQPVGRLAERETARREVQRTTATVQTPDRVQIARREPTRLNPREPERRTVEPQATPHFRRNNMQPECDYREVRHANMLEN</sequence>
<evidence type="ECO:0000256" key="11">
    <source>
        <dbReference type="SAM" id="MobiDB-lite"/>
    </source>
</evidence>
<feature type="coiled-coil region" evidence="10">
    <location>
        <begin position="1185"/>
        <end position="1237"/>
    </location>
</feature>
<accession>A0A9P5YHL9</accession>
<dbReference type="PROSITE" id="PS00518">
    <property type="entry name" value="ZF_RING_1"/>
    <property type="match status" value="2"/>
</dbReference>
<dbReference type="GO" id="GO:0016567">
    <property type="term" value="P:protein ubiquitination"/>
    <property type="evidence" value="ECO:0007669"/>
    <property type="project" value="InterPro"/>
</dbReference>
<feature type="domain" description="RING-type" evidence="14">
    <location>
        <begin position="2042"/>
        <end position="2252"/>
    </location>
</feature>
<keyword evidence="5" id="KW-0677">Repeat</keyword>
<dbReference type="InterPro" id="IPR013083">
    <property type="entry name" value="Znf_RING/FYVE/PHD"/>
</dbReference>
<feature type="compositionally biased region" description="Basic and acidic residues" evidence="11">
    <location>
        <begin position="1303"/>
        <end position="1314"/>
    </location>
</feature>
<dbReference type="InterPro" id="IPR002867">
    <property type="entry name" value="IBR_dom"/>
</dbReference>
<proteinExistence type="predicted"/>
<feature type="domain" description="C3H1-type" evidence="13">
    <location>
        <begin position="75"/>
        <end position="103"/>
    </location>
</feature>
<feature type="region of interest" description="Disordered" evidence="11">
    <location>
        <begin position="1293"/>
        <end position="1350"/>
    </location>
</feature>
<feature type="zinc finger region" description="C3H1-type" evidence="9">
    <location>
        <begin position="200"/>
        <end position="227"/>
    </location>
</feature>
<dbReference type="CDD" id="cd22265">
    <property type="entry name" value="UDM1_RNF168"/>
    <property type="match status" value="1"/>
</dbReference>
<keyword evidence="16" id="KW-1185">Reference proteome</keyword>
<feature type="compositionally biased region" description="Polar residues" evidence="11">
    <location>
        <begin position="2369"/>
        <end position="2378"/>
    </location>
</feature>